<dbReference type="PROSITE" id="PS50977">
    <property type="entry name" value="HTH_TETR_2"/>
    <property type="match status" value="1"/>
</dbReference>
<accession>A0A0H0YDY7</accession>
<proteinExistence type="predicted"/>
<dbReference type="RefSeq" id="WP_005376423.1">
    <property type="nucleotide sequence ID" value="NZ_AP023186.1"/>
</dbReference>
<dbReference type="PRINTS" id="PR00455">
    <property type="entry name" value="HTHTETR"/>
</dbReference>
<evidence type="ECO:0000313" key="4">
    <source>
        <dbReference type="EMBL" id="NMR75102.1"/>
    </source>
</evidence>
<dbReference type="Proteomes" id="UP000532247">
    <property type="component" value="Unassembled WGS sequence"/>
</dbReference>
<reference evidence="5 6" key="1">
    <citation type="submission" date="2019-09" db="EMBL/GenBank/DDBJ databases">
        <title>Draft genome sequencing and comparative genomics of hatchery-associated Vibrios.</title>
        <authorList>
            <person name="Kehlet-Delgado H."/>
            <person name="Mueller R.S."/>
        </authorList>
    </citation>
    <scope>NUCLEOTIDE SEQUENCE [LARGE SCALE GENOMIC DNA]</scope>
    <source>
        <strain evidence="5 6">081416A</strain>
    </source>
</reference>
<dbReference type="Proteomes" id="UP000565155">
    <property type="component" value="Unassembled WGS sequence"/>
</dbReference>
<reference evidence="4 7" key="2">
    <citation type="submission" date="2020-04" db="EMBL/GenBank/DDBJ databases">
        <title>Whole-genome sequencing of Vibrio spp. from China reveals different genetic environments of blaCTX-M-14 among diverse lineages.</title>
        <authorList>
            <person name="Zheng Z."/>
            <person name="Ye L."/>
            <person name="Chen S."/>
        </authorList>
    </citation>
    <scope>NUCLEOTIDE SEQUENCE [LARGE SCALE GENOMIC DNA]</scope>
    <source>
        <strain evidence="4 7">Vb1636</strain>
    </source>
</reference>
<protein>
    <submittedName>
        <fullName evidence="4">Efflux transporter transcriptional repressor VdeR</fullName>
    </submittedName>
</protein>
<dbReference type="EMBL" id="JABCMA010000019">
    <property type="protein sequence ID" value="NMR75102.1"/>
    <property type="molecule type" value="Genomic_DNA"/>
</dbReference>
<feature type="DNA-binding region" description="H-T-H motif" evidence="2">
    <location>
        <begin position="38"/>
        <end position="57"/>
    </location>
</feature>
<dbReference type="Gene3D" id="1.10.357.10">
    <property type="entry name" value="Tetracycline Repressor, domain 2"/>
    <property type="match status" value="1"/>
</dbReference>
<comment type="caution">
    <text evidence="4">The sequence shown here is derived from an EMBL/GenBank/DDBJ whole genome shotgun (WGS) entry which is preliminary data.</text>
</comment>
<dbReference type="GeneID" id="75164635"/>
<evidence type="ECO:0000313" key="6">
    <source>
        <dbReference type="Proteomes" id="UP000532247"/>
    </source>
</evidence>
<dbReference type="EMBL" id="VTYF01000003">
    <property type="protein sequence ID" value="NOI08853.1"/>
    <property type="molecule type" value="Genomic_DNA"/>
</dbReference>
<dbReference type="InterPro" id="IPR009057">
    <property type="entry name" value="Homeodomain-like_sf"/>
</dbReference>
<dbReference type="STRING" id="663.BAU10_19205"/>
<evidence type="ECO:0000256" key="2">
    <source>
        <dbReference type="PROSITE-ProRule" id="PRU00335"/>
    </source>
</evidence>
<dbReference type="Pfam" id="PF00440">
    <property type="entry name" value="TetR_N"/>
    <property type="match status" value="1"/>
</dbReference>
<keyword evidence="1 2" id="KW-0238">DNA-binding</keyword>
<dbReference type="AlphaFoldDB" id="A0A0H0YDY7"/>
<gene>
    <name evidence="4" type="primary">vdeR</name>
    <name evidence="5" type="ORF">F0254_08230</name>
    <name evidence="4" type="ORF">HKB35_15910</name>
</gene>
<dbReference type="InterPro" id="IPR001647">
    <property type="entry name" value="HTH_TetR"/>
</dbReference>
<dbReference type="InterPro" id="IPR050624">
    <property type="entry name" value="HTH-type_Tx_Regulator"/>
</dbReference>
<dbReference type="SUPFAM" id="SSF46689">
    <property type="entry name" value="Homeodomain-like"/>
    <property type="match status" value="1"/>
</dbReference>
<evidence type="ECO:0000313" key="5">
    <source>
        <dbReference type="EMBL" id="NOI08853.1"/>
    </source>
</evidence>
<dbReference type="OrthoDB" id="9151800at2"/>
<name>A0A0H0YDY7_VIBAL</name>
<organism evidence="4 7">
    <name type="scientific">Vibrio alginolyticus</name>
    <dbReference type="NCBI Taxonomy" id="663"/>
    <lineage>
        <taxon>Bacteria</taxon>
        <taxon>Pseudomonadati</taxon>
        <taxon>Pseudomonadota</taxon>
        <taxon>Gammaproteobacteria</taxon>
        <taxon>Vibrionales</taxon>
        <taxon>Vibrionaceae</taxon>
        <taxon>Vibrio</taxon>
    </lineage>
</organism>
<feature type="domain" description="HTH tetR-type" evidence="3">
    <location>
        <begin position="15"/>
        <end position="75"/>
    </location>
</feature>
<sequence length="242" mass="27918">MNERKQGRRSAEAAEQTKCLILKVAADMFCELGYERVSLRNISEKAGVSHSLIRHHFGSKEKIWQAVSDAMDEFMQCYMAELINEMPENTPSNRKIYLFMVRMLAFALVNPHPVQMIADAIRQGDDGALLQYFLKSKDEFAAIFTGIFEQYNSENPNAQFDQWESKWQMLIFAHGAVSLAPMMQETWPDIADNREKLLIKHWELFNTIMASQFGIPKEEMIHPEKLEDIVIDMCCTIDEAVN</sequence>
<dbReference type="eggNOG" id="COG1309">
    <property type="taxonomic scope" value="Bacteria"/>
</dbReference>
<dbReference type="PANTHER" id="PTHR43479">
    <property type="entry name" value="ACREF/ENVCD OPERON REPRESSOR-RELATED"/>
    <property type="match status" value="1"/>
</dbReference>
<evidence type="ECO:0000313" key="7">
    <source>
        <dbReference type="Proteomes" id="UP000565155"/>
    </source>
</evidence>
<evidence type="ECO:0000256" key="1">
    <source>
        <dbReference type="ARBA" id="ARBA00023125"/>
    </source>
</evidence>
<dbReference type="GO" id="GO:0003677">
    <property type="term" value="F:DNA binding"/>
    <property type="evidence" value="ECO:0007669"/>
    <property type="project" value="UniProtKB-UniRule"/>
</dbReference>
<evidence type="ECO:0000259" key="3">
    <source>
        <dbReference type="PROSITE" id="PS50977"/>
    </source>
</evidence>
<dbReference type="PANTHER" id="PTHR43479:SF12">
    <property type="entry name" value="TRANSCRIPTIONAL REGULATORY PROTEIN"/>
    <property type="match status" value="1"/>
</dbReference>